<dbReference type="OrthoDB" id="9790530at2"/>
<feature type="region of interest" description="Disordered" evidence="1">
    <location>
        <begin position="1"/>
        <end position="27"/>
    </location>
</feature>
<dbReference type="SUPFAM" id="SSF53098">
    <property type="entry name" value="Ribonuclease H-like"/>
    <property type="match status" value="1"/>
</dbReference>
<dbReference type="EMBL" id="LNQL01000001">
    <property type="protein sequence ID" value="KSU50744.1"/>
    <property type="molecule type" value="Genomic_DNA"/>
</dbReference>
<dbReference type="InterPro" id="IPR036397">
    <property type="entry name" value="RNaseH_sf"/>
</dbReference>
<dbReference type="PANTHER" id="PTHR38462:SF1">
    <property type="entry name" value="YPRB RIBONUCLEASE H-LIKE DOMAIN-CONTAINING PROTEIN"/>
    <property type="match status" value="1"/>
</dbReference>
<organism evidence="3 4">
    <name type="scientific">Exiguobacterium indicum</name>
    <dbReference type="NCBI Taxonomy" id="296995"/>
    <lineage>
        <taxon>Bacteria</taxon>
        <taxon>Bacillati</taxon>
        <taxon>Bacillota</taxon>
        <taxon>Bacilli</taxon>
        <taxon>Bacillales</taxon>
        <taxon>Bacillales Family XII. Incertae Sedis</taxon>
        <taxon>Exiguobacterium</taxon>
    </lineage>
</organism>
<dbReference type="PANTHER" id="PTHR38462">
    <property type="entry name" value="EXONUCLEASE-LIKE PROTEIN"/>
    <property type="match status" value="1"/>
</dbReference>
<sequence>MKNRLRRMLKSTSDAAPEDQVSSAPEVETLKTPIGWTDEQQAWIDRGADILTFEEEWIVRIDKRYALTDRHGDRSFAEVYESLQLPHPPLALDVPLEQVIFFDTETTGLRGTGTTIFLLGFARFEQGGLLMRQYFLPHPHFEAAFYHHFLHDIGDDVRFVTYNGKSFDWPQIKTRHVFVRERVPRLPKVGHLDLLHVARRIFKGMYDSYRLTAMEERIGFEREGDLPGFLAPMHYFQYVEHQHPDIMTGVLQHHLDDCLTLVGLYDACNRLVTHRAEAPSPIQENIAIWLADLGIHEGSHAHFQQVKELSAEGWLRQGYLHKKMKNHEQARECFLKSDSYLGYVELAKWAEHIAKDPVLAYDYTERARQHVERHHWLITKKERILAELDHRGRRLKRKCDV</sequence>
<accession>A0A0V8GKB9</accession>
<dbReference type="Pfam" id="PF13482">
    <property type="entry name" value="RNase_H_2"/>
    <property type="match status" value="1"/>
</dbReference>
<evidence type="ECO:0000256" key="1">
    <source>
        <dbReference type="SAM" id="MobiDB-lite"/>
    </source>
</evidence>
<gene>
    <name evidence="3" type="ORF">AS033_05015</name>
</gene>
<proteinExistence type="predicted"/>
<dbReference type="Proteomes" id="UP000053797">
    <property type="component" value="Unassembled WGS sequence"/>
</dbReference>
<evidence type="ECO:0000259" key="2">
    <source>
        <dbReference type="Pfam" id="PF13482"/>
    </source>
</evidence>
<feature type="domain" description="YprB ribonuclease H-like" evidence="2">
    <location>
        <begin position="100"/>
        <end position="267"/>
    </location>
</feature>
<dbReference type="InterPro" id="IPR038720">
    <property type="entry name" value="YprB_RNase_H-like_dom"/>
</dbReference>
<reference evidence="3 4" key="1">
    <citation type="journal article" date="2015" name="Int. J. Syst. Evol. Microbiol.">
        <title>Exiguobacterium enclense sp. nov., isolated from sediment.</title>
        <authorList>
            <person name="Dastager S.G."/>
            <person name="Mawlankar R."/>
            <person name="Sonalkar V.V."/>
            <person name="Thorat M.N."/>
            <person name="Mual P."/>
            <person name="Verma A."/>
            <person name="Krishnamurthi S."/>
            <person name="Tang S.K."/>
            <person name="Li W.J."/>
        </authorList>
    </citation>
    <scope>NUCLEOTIDE SEQUENCE [LARGE SCALE GENOMIC DNA]</scope>
    <source>
        <strain evidence="3 4">NIO-1109</strain>
    </source>
</reference>
<evidence type="ECO:0000313" key="4">
    <source>
        <dbReference type="Proteomes" id="UP000053797"/>
    </source>
</evidence>
<dbReference type="InterPro" id="IPR012337">
    <property type="entry name" value="RNaseH-like_sf"/>
</dbReference>
<dbReference type="Gene3D" id="3.30.420.10">
    <property type="entry name" value="Ribonuclease H-like superfamily/Ribonuclease H"/>
    <property type="match status" value="1"/>
</dbReference>
<dbReference type="AlphaFoldDB" id="A0A0V8GKB9"/>
<comment type="caution">
    <text evidence="3">The sequence shown here is derived from an EMBL/GenBank/DDBJ whole genome shotgun (WGS) entry which is preliminary data.</text>
</comment>
<name>A0A0V8GKB9_9BACL</name>
<protein>
    <recommendedName>
        <fullName evidence="2">YprB ribonuclease H-like domain-containing protein</fullName>
    </recommendedName>
</protein>
<dbReference type="GO" id="GO:0003676">
    <property type="term" value="F:nucleic acid binding"/>
    <property type="evidence" value="ECO:0007669"/>
    <property type="project" value="InterPro"/>
</dbReference>
<evidence type="ECO:0000313" key="3">
    <source>
        <dbReference type="EMBL" id="KSU50744.1"/>
    </source>
</evidence>